<dbReference type="FunFam" id="1.20.1640.10:FF:000004">
    <property type="entry name" value="Protein translocase subunit SecD"/>
    <property type="match status" value="1"/>
</dbReference>
<dbReference type="GO" id="GO:0015450">
    <property type="term" value="F:protein-transporting ATPase activity"/>
    <property type="evidence" value="ECO:0007669"/>
    <property type="project" value="InterPro"/>
</dbReference>
<evidence type="ECO:0000256" key="4">
    <source>
        <dbReference type="ARBA" id="ARBA00022692"/>
    </source>
</evidence>
<dbReference type="HAMAP" id="MF_01463_B">
    <property type="entry name" value="SecD_B"/>
    <property type="match status" value="1"/>
</dbReference>
<feature type="transmembrane region" description="Helical" evidence="9">
    <location>
        <begin position="240"/>
        <end position="256"/>
    </location>
</feature>
<evidence type="ECO:0000259" key="10">
    <source>
        <dbReference type="Pfam" id="PF02355"/>
    </source>
</evidence>
<dbReference type="InterPro" id="IPR022646">
    <property type="entry name" value="SecD/SecF_CS"/>
</dbReference>
<dbReference type="InterPro" id="IPR048631">
    <property type="entry name" value="SecD_1st"/>
</dbReference>
<keyword evidence="14" id="KW-1185">Reference proteome</keyword>
<evidence type="ECO:0000256" key="9">
    <source>
        <dbReference type="HAMAP-Rule" id="MF_01463"/>
    </source>
</evidence>
<dbReference type="AlphaFoldDB" id="G0VPU6"/>
<feature type="domain" description="Protein translocase subunit SecDF P1" evidence="11">
    <location>
        <begin position="61"/>
        <end position="117"/>
    </location>
</feature>
<keyword evidence="3 9" id="KW-1003">Cell membrane</keyword>
<evidence type="ECO:0000256" key="7">
    <source>
        <dbReference type="ARBA" id="ARBA00023010"/>
    </source>
</evidence>
<comment type="similarity">
    <text evidence="9">Belongs to the SecD/SecF family. SecD subfamily.</text>
</comment>
<evidence type="ECO:0000256" key="3">
    <source>
        <dbReference type="ARBA" id="ARBA00022475"/>
    </source>
</evidence>
<accession>G0VPU6</accession>
<keyword evidence="2 9" id="KW-0813">Transport</keyword>
<organism evidence="13 14">
    <name type="scientific">Megasphaera elsdenii DSM 20460</name>
    <dbReference type="NCBI Taxonomy" id="1064535"/>
    <lineage>
        <taxon>Bacteria</taxon>
        <taxon>Bacillati</taxon>
        <taxon>Bacillota</taxon>
        <taxon>Negativicutes</taxon>
        <taxon>Veillonellales</taxon>
        <taxon>Veillonellaceae</taxon>
        <taxon>Megasphaera</taxon>
    </lineage>
</organism>
<comment type="function">
    <text evidence="9">Part of the Sec protein translocase complex. Interacts with the SecYEG preprotein conducting channel. SecDF uses the proton motive force (PMF) to complete protein translocation after the ATP-dependent function of SecA.</text>
</comment>
<dbReference type="GO" id="GO:0006605">
    <property type="term" value="P:protein targeting"/>
    <property type="evidence" value="ECO:0007669"/>
    <property type="project" value="UniProtKB-UniRule"/>
</dbReference>
<evidence type="ECO:0000256" key="2">
    <source>
        <dbReference type="ARBA" id="ARBA00022448"/>
    </source>
</evidence>
<feature type="domain" description="SecDF P1 head subdomain" evidence="12">
    <location>
        <begin position="121"/>
        <end position="215"/>
    </location>
</feature>
<dbReference type="InterPro" id="IPR001036">
    <property type="entry name" value="Acrflvin-R"/>
</dbReference>
<evidence type="ECO:0000259" key="12">
    <source>
        <dbReference type="Pfam" id="PF22599"/>
    </source>
</evidence>
<dbReference type="Gene3D" id="3.30.1360.200">
    <property type="match status" value="1"/>
</dbReference>
<feature type="transmembrane region" description="Helical" evidence="9">
    <location>
        <begin position="261"/>
        <end position="281"/>
    </location>
</feature>
<comment type="subunit">
    <text evidence="9">Forms a complex with SecF. Part of the essential Sec protein translocation apparatus which comprises SecA, SecYEG and auxiliary proteins SecDF. Other proteins may also be involved.</text>
</comment>
<evidence type="ECO:0000256" key="6">
    <source>
        <dbReference type="ARBA" id="ARBA00022989"/>
    </source>
</evidence>
<proteinExistence type="inferred from homology"/>
<dbReference type="Gene3D" id="1.20.1640.10">
    <property type="entry name" value="Multidrug efflux transporter AcrB transmembrane domain"/>
    <property type="match status" value="1"/>
</dbReference>
<feature type="transmembrane region" description="Helical" evidence="9">
    <location>
        <begin position="287"/>
        <end position="311"/>
    </location>
</feature>
<feature type="transmembrane region" description="Helical" evidence="9">
    <location>
        <begin position="7"/>
        <end position="28"/>
    </location>
</feature>
<dbReference type="InterPro" id="IPR055344">
    <property type="entry name" value="SecD_SecF_C_bact"/>
</dbReference>
<evidence type="ECO:0000313" key="14">
    <source>
        <dbReference type="Proteomes" id="UP000010111"/>
    </source>
</evidence>
<keyword evidence="6 9" id="KW-1133">Transmembrane helix</keyword>
<feature type="transmembrane region" description="Helical" evidence="9">
    <location>
        <begin position="332"/>
        <end position="355"/>
    </location>
</feature>
<dbReference type="SUPFAM" id="SSF82866">
    <property type="entry name" value="Multidrug efflux transporter AcrB transmembrane domain"/>
    <property type="match status" value="1"/>
</dbReference>
<feature type="transmembrane region" description="Helical" evidence="9">
    <location>
        <begin position="361"/>
        <end position="379"/>
    </location>
</feature>
<dbReference type="eggNOG" id="COG0342">
    <property type="taxonomic scope" value="Bacteria"/>
</dbReference>
<feature type="domain" description="Protein export membrane protein SecD/SecF C-terminal" evidence="10">
    <location>
        <begin position="217"/>
        <end position="388"/>
    </location>
</feature>
<dbReference type="Pfam" id="PF22599">
    <property type="entry name" value="SecDF_P1_head"/>
    <property type="match status" value="1"/>
</dbReference>
<dbReference type="InterPro" id="IPR054384">
    <property type="entry name" value="SecDF_P1_head"/>
</dbReference>
<dbReference type="GO" id="GO:0065002">
    <property type="term" value="P:intracellular protein transmembrane transport"/>
    <property type="evidence" value="ECO:0007669"/>
    <property type="project" value="UniProtKB-UniRule"/>
</dbReference>
<keyword evidence="4 9" id="KW-0812">Transmembrane</keyword>
<dbReference type="PRINTS" id="PR00702">
    <property type="entry name" value="ACRIFLAVINRP"/>
</dbReference>
<evidence type="ECO:0000256" key="5">
    <source>
        <dbReference type="ARBA" id="ARBA00022927"/>
    </source>
</evidence>
<dbReference type="InterPro" id="IPR005791">
    <property type="entry name" value="SecD"/>
</dbReference>
<dbReference type="STRING" id="1064535.MELS_1253"/>
<dbReference type="GO" id="GO:0043952">
    <property type="term" value="P:protein transport by the Sec complex"/>
    <property type="evidence" value="ECO:0007669"/>
    <property type="project" value="UniProtKB-UniRule"/>
</dbReference>
<dbReference type="GO" id="GO:0005886">
    <property type="term" value="C:plasma membrane"/>
    <property type="evidence" value="ECO:0007669"/>
    <property type="project" value="UniProtKB-SubCell"/>
</dbReference>
<evidence type="ECO:0000256" key="8">
    <source>
        <dbReference type="ARBA" id="ARBA00023136"/>
    </source>
</evidence>
<dbReference type="PANTHER" id="PTHR30081">
    <property type="entry name" value="PROTEIN-EXPORT MEMBRANE PROTEIN SEC"/>
    <property type="match status" value="1"/>
</dbReference>
<evidence type="ECO:0000256" key="1">
    <source>
        <dbReference type="ARBA" id="ARBA00004651"/>
    </source>
</evidence>
<keyword evidence="8 9" id="KW-0472">Membrane</keyword>
<protein>
    <recommendedName>
        <fullName evidence="9">Protein translocase subunit SecD</fullName>
    </recommendedName>
</protein>
<dbReference type="Proteomes" id="UP000010111">
    <property type="component" value="Chromosome"/>
</dbReference>
<reference evidence="13 14" key="1">
    <citation type="journal article" date="2011" name="J. Bacteriol.">
        <title>Genome Sequence of the Ruminal Bacterium Megasphaera elsdenii.</title>
        <authorList>
            <person name="Marx H."/>
            <person name="Graf A.B."/>
            <person name="Tatto N."/>
            <person name="Thallinger G.G."/>
            <person name="Mattanovich D."/>
            <person name="Sauer M."/>
        </authorList>
    </citation>
    <scope>NUCLEOTIDE SEQUENCE [LARGE SCALE GENOMIC DNA]</scope>
    <source>
        <strain evidence="13 14">DSM 20460</strain>
    </source>
</reference>
<dbReference type="KEGG" id="med:MELS_1253"/>
<sequence>MRTRNMIKFFGAVIIILAAFVTLIYPLANSIKQGLDLQGGTHIVLEAEDTPDAPVTEDSLSRAVTIVERRINEMGLTEPLVQKEGARRIIVELPGEKNPEKAIETIGKTAVMEFKDESGTTRMTGNDLKTAKEQIDQGHKNVVAIEFTDEGAKKFADLTASNVGHKIGIYLDGELLTNPVVNEPITGGKAVITGSQTLEDAKNLAILLRSGALPVKLKVMEVRTIGPSLGLDSKIKSEKAFAIGIILIMIFLIIIYRMSGVVANIALLVYVLILLGILKYLDATLTLPGIAGIILSMGFAVDANILIFERFKEEVLIGKSLRTSMEAGFRRAFNTILDANVSVMIAAIVLIVMGSGTVKGFAVNLALGIVVSMFTAIVVSRSLLTWFINTGLITNPWFYGLNRKPPEHMLKKGGQK</sequence>
<keyword evidence="7 9" id="KW-0811">Translocation</keyword>
<dbReference type="NCBIfam" id="TIGR00916">
    <property type="entry name" value="2A0604s01"/>
    <property type="match status" value="1"/>
</dbReference>
<gene>
    <name evidence="9" type="primary">secD</name>
    <name evidence="13" type="ORF">MELS_1253</name>
</gene>
<comment type="subcellular location">
    <subcellularLocation>
        <location evidence="1 9">Cell membrane</location>
        <topology evidence="1 9">Multi-pass membrane protein</topology>
    </subcellularLocation>
</comment>
<dbReference type="NCBIfam" id="TIGR01129">
    <property type="entry name" value="secD"/>
    <property type="match status" value="1"/>
</dbReference>
<dbReference type="EMBL" id="HE576794">
    <property type="protein sequence ID" value="CCC73474.1"/>
    <property type="molecule type" value="Genomic_DNA"/>
</dbReference>
<dbReference type="Pfam" id="PF02355">
    <property type="entry name" value="SecD_SecF_C"/>
    <property type="match status" value="1"/>
</dbReference>
<name>G0VPU6_MEGEL</name>
<dbReference type="InterPro" id="IPR022813">
    <property type="entry name" value="SecD/SecF_arch_bac"/>
</dbReference>
<keyword evidence="5 9" id="KW-0653">Protein transport</keyword>
<evidence type="ECO:0000259" key="11">
    <source>
        <dbReference type="Pfam" id="PF21760"/>
    </source>
</evidence>
<dbReference type="InterPro" id="IPR048634">
    <property type="entry name" value="SecD_SecF_C"/>
</dbReference>
<dbReference type="Pfam" id="PF07549">
    <property type="entry name" value="Sec_GG"/>
    <property type="match status" value="1"/>
</dbReference>
<evidence type="ECO:0000313" key="13">
    <source>
        <dbReference type="EMBL" id="CCC73474.1"/>
    </source>
</evidence>
<dbReference type="PANTHER" id="PTHR30081:SF1">
    <property type="entry name" value="PROTEIN TRANSLOCASE SUBUNIT SECD"/>
    <property type="match status" value="1"/>
</dbReference>
<dbReference type="HOGENOM" id="CLU_007894_4_2_9"/>
<dbReference type="Pfam" id="PF21760">
    <property type="entry name" value="SecD_1st"/>
    <property type="match status" value="1"/>
</dbReference>